<dbReference type="PANTHER" id="PTHR30446:SF0">
    <property type="entry name" value="RECOMBINATION PROTEIN RECR"/>
    <property type="match status" value="1"/>
</dbReference>
<dbReference type="GO" id="GO:0003677">
    <property type="term" value="F:DNA binding"/>
    <property type="evidence" value="ECO:0007669"/>
    <property type="project" value="UniProtKB-UniRule"/>
</dbReference>
<dbReference type="GO" id="GO:0008270">
    <property type="term" value="F:zinc ion binding"/>
    <property type="evidence" value="ECO:0007669"/>
    <property type="project" value="UniProtKB-KW"/>
</dbReference>
<dbReference type="InterPro" id="IPR000093">
    <property type="entry name" value="DNA_Rcmb_RecR"/>
</dbReference>
<evidence type="ECO:0000256" key="4">
    <source>
        <dbReference type="ARBA" id="ARBA00022833"/>
    </source>
</evidence>
<dbReference type="Pfam" id="PF02132">
    <property type="entry name" value="RecR_ZnF"/>
    <property type="match status" value="1"/>
</dbReference>
<gene>
    <name evidence="7" type="primary">recR</name>
    <name evidence="9" type="ORF">COT87_01925</name>
</gene>
<comment type="function">
    <text evidence="7">May play a role in DNA repair. It seems to be involved in an RecBC-independent recombinational process of DNA repair. It may act with RecF and RecO.</text>
</comment>
<reference evidence="10" key="1">
    <citation type="submission" date="2017-09" db="EMBL/GenBank/DDBJ databases">
        <title>Depth-based differentiation of microbial function through sediment-hosted aquifers and enrichment of novel symbionts in the deep terrestrial subsurface.</title>
        <authorList>
            <person name="Probst A.J."/>
            <person name="Ladd B."/>
            <person name="Jarett J.K."/>
            <person name="Geller-Mcgrath D.E."/>
            <person name="Sieber C.M.K."/>
            <person name="Emerson J.B."/>
            <person name="Anantharaman K."/>
            <person name="Thomas B.C."/>
            <person name="Malmstrom R."/>
            <person name="Stieglmeier M."/>
            <person name="Klingl A."/>
            <person name="Woyke T."/>
            <person name="Ryan C.M."/>
            <person name="Banfield J.F."/>
        </authorList>
    </citation>
    <scope>NUCLEOTIDE SEQUENCE [LARGE SCALE GENOMIC DNA]</scope>
</reference>
<dbReference type="Gene3D" id="3.30.60.80">
    <property type="match status" value="1"/>
</dbReference>
<dbReference type="CDD" id="cd01025">
    <property type="entry name" value="TOPRIM_recR"/>
    <property type="match status" value="1"/>
</dbReference>
<keyword evidence="1 7" id="KW-0479">Metal-binding</keyword>
<evidence type="ECO:0000256" key="2">
    <source>
        <dbReference type="ARBA" id="ARBA00022763"/>
    </source>
</evidence>
<dbReference type="Pfam" id="PF13662">
    <property type="entry name" value="Toprim_4"/>
    <property type="match status" value="1"/>
</dbReference>
<evidence type="ECO:0000256" key="5">
    <source>
        <dbReference type="ARBA" id="ARBA00023172"/>
    </source>
</evidence>
<dbReference type="PROSITE" id="PS01300">
    <property type="entry name" value="RECR"/>
    <property type="match status" value="1"/>
</dbReference>
<dbReference type="SUPFAM" id="SSF111304">
    <property type="entry name" value="Recombination protein RecR"/>
    <property type="match status" value="1"/>
</dbReference>
<dbReference type="InterPro" id="IPR023627">
    <property type="entry name" value="Rcmb_RecR"/>
</dbReference>
<keyword evidence="2 7" id="KW-0227">DNA damage</keyword>
<keyword evidence="6 7" id="KW-0234">DNA repair</keyword>
<dbReference type="SMART" id="SM00493">
    <property type="entry name" value="TOPRIM"/>
    <property type="match status" value="1"/>
</dbReference>
<evidence type="ECO:0000256" key="6">
    <source>
        <dbReference type="ARBA" id="ARBA00023204"/>
    </source>
</evidence>
<protein>
    <recommendedName>
        <fullName evidence="7">Recombination protein RecR</fullName>
    </recommendedName>
</protein>
<name>A0A2H0VIP6_9BACT</name>
<dbReference type="PROSITE" id="PS50880">
    <property type="entry name" value="TOPRIM"/>
    <property type="match status" value="1"/>
</dbReference>
<evidence type="ECO:0000313" key="9">
    <source>
        <dbReference type="EMBL" id="PIR98977.1"/>
    </source>
</evidence>
<dbReference type="Gene3D" id="3.40.1360.10">
    <property type="match status" value="1"/>
</dbReference>
<dbReference type="NCBIfam" id="TIGR00615">
    <property type="entry name" value="recR"/>
    <property type="match status" value="1"/>
</dbReference>
<organism evidence="9 10">
    <name type="scientific">Candidatus Collierbacteria bacterium CG10_big_fil_rev_8_21_14_0_10_44_9</name>
    <dbReference type="NCBI Taxonomy" id="1974535"/>
    <lineage>
        <taxon>Bacteria</taxon>
        <taxon>Candidatus Collieribacteriota</taxon>
    </lineage>
</organism>
<dbReference type="HAMAP" id="MF_00017">
    <property type="entry name" value="RecR"/>
    <property type="match status" value="1"/>
</dbReference>
<dbReference type="InterPro" id="IPR015967">
    <property type="entry name" value="Rcmb_RecR_Znf"/>
</dbReference>
<sequence length="198" mass="21970">MKLPKVVEDLTNSFEKLPGIGRRSAQRLAFYLLRVPQRDLDSFAHSLTNLRKLTKICTICHNLTDQEQCAICSDPSRDDSQVCVVESFQDVLAIEKSGSYKGVYHVLHGSISPLNNIGPDELYIDTLILRTKKGKVKEVILATNTSLEGEATALYIQQALKGGKVKISRIGRGLPTGVEIEYADDQTLIHAFGTRRTL</sequence>
<dbReference type="InterPro" id="IPR006171">
    <property type="entry name" value="TOPRIM_dom"/>
</dbReference>
<feature type="zinc finger region" description="C4-type" evidence="7">
    <location>
        <begin position="57"/>
        <end position="72"/>
    </location>
</feature>
<proteinExistence type="inferred from homology"/>
<keyword evidence="3 7" id="KW-0863">Zinc-finger</keyword>
<dbReference type="InterPro" id="IPR034137">
    <property type="entry name" value="TOPRIM_RecR"/>
</dbReference>
<accession>A0A2H0VIP6</accession>
<dbReference type="AlphaFoldDB" id="A0A2H0VIP6"/>
<evidence type="ECO:0000259" key="8">
    <source>
        <dbReference type="PROSITE" id="PS50880"/>
    </source>
</evidence>
<dbReference type="EMBL" id="PFAF01000039">
    <property type="protein sequence ID" value="PIR98977.1"/>
    <property type="molecule type" value="Genomic_DNA"/>
</dbReference>
<dbReference type="PANTHER" id="PTHR30446">
    <property type="entry name" value="RECOMBINATION PROTEIN RECR"/>
    <property type="match status" value="1"/>
</dbReference>
<dbReference type="GO" id="GO:0006281">
    <property type="term" value="P:DNA repair"/>
    <property type="evidence" value="ECO:0007669"/>
    <property type="project" value="UniProtKB-UniRule"/>
</dbReference>
<dbReference type="GO" id="GO:0006310">
    <property type="term" value="P:DNA recombination"/>
    <property type="evidence" value="ECO:0007669"/>
    <property type="project" value="UniProtKB-UniRule"/>
</dbReference>
<dbReference type="Gene3D" id="1.10.8.420">
    <property type="entry name" value="RecR Domain 1"/>
    <property type="match status" value="1"/>
</dbReference>
<evidence type="ECO:0000256" key="7">
    <source>
        <dbReference type="HAMAP-Rule" id="MF_00017"/>
    </source>
</evidence>
<evidence type="ECO:0000313" key="10">
    <source>
        <dbReference type="Proteomes" id="UP000230796"/>
    </source>
</evidence>
<evidence type="ECO:0000256" key="3">
    <source>
        <dbReference type="ARBA" id="ARBA00022771"/>
    </source>
</evidence>
<evidence type="ECO:0000256" key="1">
    <source>
        <dbReference type="ARBA" id="ARBA00022723"/>
    </source>
</evidence>
<keyword evidence="5 7" id="KW-0233">DNA recombination</keyword>
<dbReference type="Pfam" id="PF21175">
    <property type="entry name" value="RecR_C"/>
    <property type="match status" value="1"/>
</dbReference>
<feature type="domain" description="Toprim" evidence="8">
    <location>
        <begin position="80"/>
        <end position="175"/>
    </location>
</feature>
<dbReference type="Proteomes" id="UP000230796">
    <property type="component" value="Unassembled WGS sequence"/>
</dbReference>
<keyword evidence="4 7" id="KW-0862">Zinc</keyword>
<comment type="caution">
    <text evidence="9">The sequence shown here is derived from an EMBL/GenBank/DDBJ whole genome shotgun (WGS) entry which is preliminary data.</text>
</comment>
<comment type="similarity">
    <text evidence="7">Belongs to the RecR family.</text>
</comment>
<dbReference type="Pfam" id="PF21176">
    <property type="entry name" value="RecR_HhH"/>
    <property type="match status" value="1"/>
</dbReference>